<comment type="caution">
    <text evidence="4">The sequence shown here is derived from an EMBL/GenBank/DDBJ whole genome shotgun (WGS) entry which is preliminary data.</text>
</comment>
<dbReference type="SUPFAM" id="SSF51430">
    <property type="entry name" value="NAD(P)-linked oxidoreductase"/>
    <property type="match status" value="1"/>
</dbReference>
<dbReference type="InterPro" id="IPR050523">
    <property type="entry name" value="AKR_Detox_Biosynth"/>
</dbReference>
<dbReference type="Proteomes" id="UP001595976">
    <property type="component" value="Unassembled WGS sequence"/>
</dbReference>
<feature type="region of interest" description="Disordered" evidence="2">
    <location>
        <begin position="311"/>
        <end position="335"/>
    </location>
</feature>
<dbReference type="InterPro" id="IPR036812">
    <property type="entry name" value="NAD(P)_OxRdtase_dom_sf"/>
</dbReference>
<organism evidence="4 5">
    <name type="scientific">Bosea minatitlanensis</name>
    <dbReference type="NCBI Taxonomy" id="128782"/>
    <lineage>
        <taxon>Bacteria</taxon>
        <taxon>Pseudomonadati</taxon>
        <taxon>Pseudomonadota</taxon>
        <taxon>Alphaproteobacteria</taxon>
        <taxon>Hyphomicrobiales</taxon>
        <taxon>Boseaceae</taxon>
        <taxon>Bosea</taxon>
    </lineage>
</organism>
<evidence type="ECO:0000313" key="5">
    <source>
        <dbReference type="Proteomes" id="UP001595976"/>
    </source>
</evidence>
<evidence type="ECO:0000256" key="2">
    <source>
        <dbReference type="SAM" id="MobiDB-lite"/>
    </source>
</evidence>
<feature type="domain" description="NADP-dependent oxidoreductase" evidence="3">
    <location>
        <begin position="15"/>
        <end position="310"/>
    </location>
</feature>
<evidence type="ECO:0000259" key="3">
    <source>
        <dbReference type="Pfam" id="PF00248"/>
    </source>
</evidence>
<dbReference type="Pfam" id="PF00248">
    <property type="entry name" value="Aldo_ket_red"/>
    <property type="match status" value="1"/>
</dbReference>
<dbReference type="Gene3D" id="3.20.20.100">
    <property type="entry name" value="NADP-dependent oxidoreductase domain"/>
    <property type="match status" value="1"/>
</dbReference>
<gene>
    <name evidence="4" type="ORF">ACFPK2_03375</name>
</gene>
<keyword evidence="5" id="KW-1185">Reference proteome</keyword>
<dbReference type="PANTHER" id="PTHR43364:SF4">
    <property type="entry name" value="NAD(P)-LINKED OXIDOREDUCTASE SUPERFAMILY PROTEIN"/>
    <property type="match status" value="1"/>
</dbReference>
<dbReference type="EMBL" id="JBHSLI010000001">
    <property type="protein sequence ID" value="MFC5292025.1"/>
    <property type="molecule type" value="Genomic_DNA"/>
</dbReference>
<reference evidence="5" key="1">
    <citation type="journal article" date="2019" name="Int. J. Syst. Evol. Microbiol.">
        <title>The Global Catalogue of Microorganisms (GCM) 10K type strain sequencing project: providing services to taxonomists for standard genome sequencing and annotation.</title>
        <authorList>
            <consortium name="The Broad Institute Genomics Platform"/>
            <consortium name="The Broad Institute Genome Sequencing Center for Infectious Disease"/>
            <person name="Wu L."/>
            <person name="Ma J."/>
        </authorList>
    </citation>
    <scope>NUCLEOTIDE SEQUENCE [LARGE SCALE GENOMIC DNA]</scope>
    <source>
        <strain evidence="5">CGMCC 1.15643</strain>
    </source>
</reference>
<dbReference type="PANTHER" id="PTHR43364">
    <property type="entry name" value="NADH-SPECIFIC METHYLGLYOXAL REDUCTASE-RELATED"/>
    <property type="match status" value="1"/>
</dbReference>
<sequence length="335" mass="37118">MDYRRLGRSGLKVSPLCLGTMMFGGATDEAESRRIIDHARDAGINFIDTADVYNEGGSEEITGRAIAAHRRDWVLATKVANPMGSGPNRSGLSRRWVMQACEDSLRRLGTDVIDIYYLHKEDHETPLAETVNAIADLVRQGKIRHFGISNHRSWRLAEICRLCDELGIDRPVVSQPYYNAMNRMPEVEHLPACDYFGLGVASYSPLARGVLTAKYAPGQAPAEGTRAGRGDKRIMQSEWREESLVIAQTIKEHAAKRGLTPIQFAVRWVLNNAFVTAAIAGPRTFEQWQAYLSALDVGFTPEDEALVDRLVPPGHPSTPGYSDPAYPLEGRVSRV</sequence>
<name>A0ABW0F2F8_9HYPH</name>
<dbReference type="RefSeq" id="WP_158446820.1">
    <property type="nucleotide sequence ID" value="NZ_JAOAOS010000001.1"/>
</dbReference>
<keyword evidence="1" id="KW-0560">Oxidoreductase</keyword>
<evidence type="ECO:0000313" key="4">
    <source>
        <dbReference type="EMBL" id="MFC5292025.1"/>
    </source>
</evidence>
<proteinExistence type="predicted"/>
<evidence type="ECO:0000256" key="1">
    <source>
        <dbReference type="ARBA" id="ARBA00023002"/>
    </source>
</evidence>
<dbReference type="InterPro" id="IPR023210">
    <property type="entry name" value="NADP_OxRdtase_dom"/>
</dbReference>
<accession>A0ABW0F2F8</accession>
<protein>
    <submittedName>
        <fullName evidence="4">Aldo/keto reductase</fullName>
    </submittedName>
</protein>